<name>A0A074XPX0_9PEZI</name>
<evidence type="ECO:0000313" key="2">
    <source>
        <dbReference type="Proteomes" id="UP000027730"/>
    </source>
</evidence>
<dbReference type="RefSeq" id="XP_013431332.1">
    <property type="nucleotide sequence ID" value="XM_013575878.1"/>
</dbReference>
<organism evidence="1 2">
    <name type="scientific">Aureobasidium namibiae CBS 147.97</name>
    <dbReference type="NCBI Taxonomy" id="1043004"/>
    <lineage>
        <taxon>Eukaryota</taxon>
        <taxon>Fungi</taxon>
        <taxon>Dikarya</taxon>
        <taxon>Ascomycota</taxon>
        <taxon>Pezizomycotina</taxon>
        <taxon>Dothideomycetes</taxon>
        <taxon>Dothideomycetidae</taxon>
        <taxon>Dothideales</taxon>
        <taxon>Saccotheciaceae</taxon>
        <taxon>Aureobasidium</taxon>
    </lineage>
</organism>
<gene>
    <name evidence="1" type="ORF">M436DRAFT_78369</name>
</gene>
<keyword evidence="2" id="KW-1185">Reference proteome</keyword>
<sequence length="198" mass="22297">MDNEESSIMTTTTHPIIHTTLSLSPQSYTQGDETPTLTITLNLFAPAPITIFTYHGIFNTDLALSRRNFTVHDLSTDPTAPINIETRKGGKRPGFSRRKRRSDEQYYVTLYPGVEHKVQCPFKVVDRTLPVATLPNLQAGRKYRLGVSGGENISEWWWGTRDDVLLGDDETYEKDEPPRGDAPVDICADPIEFEVKEA</sequence>
<dbReference type="AlphaFoldDB" id="A0A074XPX0"/>
<proteinExistence type="predicted"/>
<dbReference type="Proteomes" id="UP000027730">
    <property type="component" value="Unassembled WGS sequence"/>
</dbReference>
<dbReference type="HOGENOM" id="CLU_1440771_0_0_1"/>
<dbReference type="EMBL" id="KL584703">
    <property type="protein sequence ID" value="KEQ76616.1"/>
    <property type="molecule type" value="Genomic_DNA"/>
</dbReference>
<accession>A0A074XPX0</accession>
<evidence type="ECO:0000313" key="1">
    <source>
        <dbReference type="EMBL" id="KEQ76616.1"/>
    </source>
</evidence>
<reference evidence="1 2" key="1">
    <citation type="journal article" date="2014" name="BMC Genomics">
        <title>Genome sequencing of four Aureobasidium pullulans varieties: biotechnological potential, stress tolerance, and description of new species.</title>
        <authorList>
            <person name="Gostin Ar C."/>
            <person name="Ohm R.A."/>
            <person name="Kogej T."/>
            <person name="Sonjak S."/>
            <person name="Turk M."/>
            <person name="Zajc J."/>
            <person name="Zalar P."/>
            <person name="Grube M."/>
            <person name="Sun H."/>
            <person name="Han J."/>
            <person name="Sharma A."/>
            <person name="Chiniquy J."/>
            <person name="Ngan C.Y."/>
            <person name="Lipzen A."/>
            <person name="Barry K."/>
            <person name="Grigoriev I.V."/>
            <person name="Gunde-Cimerman N."/>
        </authorList>
    </citation>
    <scope>NUCLEOTIDE SEQUENCE [LARGE SCALE GENOMIC DNA]</scope>
    <source>
        <strain evidence="1 2">CBS 147.97</strain>
    </source>
</reference>
<protein>
    <submittedName>
        <fullName evidence="1">Uncharacterized protein</fullName>
    </submittedName>
</protein>
<dbReference type="GeneID" id="25416217"/>
<dbReference type="OrthoDB" id="3916836at2759"/>